<dbReference type="PIRSF" id="PIRSF002741">
    <property type="entry name" value="MppA"/>
    <property type="match status" value="1"/>
</dbReference>
<keyword evidence="2" id="KW-0813">Transport</keyword>
<comment type="caution">
    <text evidence="5">The sequence shown here is derived from an EMBL/GenBank/DDBJ whole genome shotgun (WGS) entry which is preliminary data.</text>
</comment>
<dbReference type="CDD" id="cd08499">
    <property type="entry name" value="PBP2_Ylib_like"/>
    <property type="match status" value="1"/>
</dbReference>
<dbReference type="EMBL" id="JAHLZF010000006">
    <property type="protein sequence ID" value="MBU6080589.1"/>
    <property type="molecule type" value="Genomic_DNA"/>
</dbReference>
<proteinExistence type="inferred from homology"/>
<organism evidence="5 6">
    <name type="scientific">Allobacillus halotolerans</name>
    <dbReference type="NCBI Taxonomy" id="570278"/>
    <lineage>
        <taxon>Bacteria</taxon>
        <taxon>Bacillati</taxon>
        <taxon>Bacillota</taxon>
        <taxon>Bacilli</taxon>
        <taxon>Bacillales</taxon>
        <taxon>Bacillaceae</taxon>
        <taxon>Allobacillus</taxon>
    </lineage>
</organism>
<evidence type="ECO:0000256" key="1">
    <source>
        <dbReference type="ARBA" id="ARBA00005695"/>
    </source>
</evidence>
<gene>
    <name evidence="5" type="ORF">KQ486_06120</name>
</gene>
<evidence type="ECO:0000313" key="5">
    <source>
        <dbReference type="EMBL" id="MBU6080589.1"/>
    </source>
</evidence>
<dbReference type="Proteomes" id="UP000812672">
    <property type="component" value="Unassembled WGS sequence"/>
</dbReference>
<evidence type="ECO:0000256" key="3">
    <source>
        <dbReference type="ARBA" id="ARBA00022729"/>
    </source>
</evidence>
<dbReference type="SUPFAM" id="SSF53850">
    <property type="entry name" value="Periplasmic binding protein-like II"/>
    <property type="match status" value="1"/>
</dbReference>
<feature type="domain" description="Solute-binding protein family 5" evidence="4">
    <location>
        <begin position="76"/>
        <end position="426"/>
    </location>
</feature>
<keyword evidence="3" id="KW-0732">Signal</keyword>
<keyword evidence="6" id="KW-1185">Reference proteome</keyword>
<dbReference type="Gene3D" id="3.90.76.10">
    <property type="entry name" value="Dipeptide-binding Protein, Domain 1"/>
    <property type="match status" value="1"/>
</dbReference>
<reference evidence="5 6" key="1">
    <citation type="journal article" date="2011" name="Int. J. Syst. Evol. Microbiol.">
        <title>Allobacillus halotolerans gen. nov., sp. nov. isolated from shrimp paste.</title>
        <authorList>
            <person name="Sheu S.Y."/>
            <person name="Arun A.B."/>
            <person name="Jiang S.R."/>
            <person name="Young C.C."/>
            <person name="Chen W.M."/>
        </authorList>
    </citation>
    <scope>NUCLEOTIDE SEQUENCE [LARGE SCALE GENOMIC DNA]</scope>
    <source>
        <strain evidence="5 6">LMG 24826</strain>
    </source>
</reference>
<evidence type="ECO:0000259" key="4">
    <source>
        <dbReference type="Pfam" id="PF00496"/>
    </source>
</evidence>
<dbReference type="Gene3D" id="3.40.190.10">
    <property type="entry name" value="Periplasmic binding protein-like II"/>
    <property type="match status" value="1"/>
</dbReference>
<evidence type="ECO:0000313" key="6">
    <source>
        <dbReference type="Proteomes" id="UP000812672"/>
    </source>
</evidence>
<dbReference type="InterPro" id="IPR030678">
    <property type="entry name" value="Peptide/Ni-bd"/>
</dbReference>
<dbReference type="PANTHER" id="PTHR30290">
    <property type="entry name" value="PERIPLASMIC BINDING COMPONENT OF ABC TRANSPORTER"/>
    <property type="match status" value="1"/>
</dbReference>
<protein>
    <submittedName>
        <fullName evidence="5">Glutathione ABC transporter substrate-binding protein</fullName>
    </submittedName>
</protein>
<dbReference type="Gene3D" id="3.10.105.10">
    <property type="entry name" value="Dipeptide-binding Protein, Domain 3"/>
    <property type="match status" value="1"/>
</dbReference>
<dbReference type="InterPro" id="IPR000914">
    <property type="entry name" value="SBP_5_dom"/>
</dbReference>
<accession>A0ABS6GPL9</accession>
<dbReference type="InterPro" id="IPR039424">
    <property type="entry name" value="SBP_5"/>
</dbReference>
<dbReference type="PANTHER" id="PTHR30290:SF9">
    <property type="entry name" value="OLIGOPEPTIDE-BINDING PROTEIN APPA"/>
    <property type="match status" value="1"/>
</dbReference>
<sequence>MTVLLLFVGCSNSESSSDGNNGEGAESDNEGAFEVTYATTSDAAGLSPIDTNDSVSSNVTYQVYETLFKQNPDTLEPEPLLADSYENPDENTWVIKLKEDIEFHDGTPFNAEAVKYTFDQLKDPERAAPRASLLAPVESIEVQDEYTVVLKTKEPYGPMLAALSHTNAAIVSPEADKEGDINKEPVGTGPFVFESWEEGNQITLKRNENYWQEPAAIEKVTYKIVPETSTAISMLETGEVQFIDQIPSDHINRIESLQGIEVQKTEGTRVSYLGFNMEKEPFNDLKFRQAVAYGVNQEAYVSQLNDLGVYSESIIGPKVFGYDEEAKSAGYEFNPEKAKQMIKENGYEGQEITLLAANRDNYLKMAEIVQSQLSDMGLNVSIETMEWASFLDVARKGDFDMTFLGWANSTADGSELLYPNLHSDNIGASNRVRFDNSEFNQLVDESRTSVDQEVRKEKLHEANLLAIETAPWVVMSHGVVTLGYDESIEGLVVDPTGMWSLYPVTRK</sequence>
<comment type="similarity">
    <text evidence="1">Belongs to the bacterial solute-binding protein 5 family.</text>
</comment>
<dbReference type="Pfam" id="PF00496">
    <property type="entry name" value="SBP_bac_5"/>
    <property type="match status" value="1"/>
</dbReference>
<name>A0ABS6GPL9_9BACI</name>
<evidence type="ECO:0000256" key="2">
    <source>
        <dbReference type="ARBA" id="ARBA00022448"/>
    </source>
</evidence>